<comment type="similarity">
    <text evidence="7 8">Belongs to the class I-like SAM-binding methyltransferase superfamily. C5-methyltransferase family.</text>
</comment>
<dbReference type="PANTHER" id="PTHR10629">
    <property type="entry name" value="CYTOSINE-SPECIFIC METHYLTRANSFERASE"/>
    <property type="match status" value="1"/>
</dbReference>
<keyword evidence="4 7" id="KW-0949">S-adenosyl-L-methionine</keyword>
<dbReference type="Proteomes" id="UP000245252">
    <property type="component" value="Unassembled WGS sequence"/>
</dbReference>
<evidence type="ECO:0000256" key="7">
    <source>
        <dbReference type="PROSITE-ProRule" id="PRU01016"/>
    </source>
</evidence>
<accession>A0A2U2DQC5</accession>
<dbReference type="PROSITE" id="PS51679">
    <property type="entry name" value="SAM_MT_C5"/>
    <property type="match status" value="1"/>
</dbReference>
<comment type="catalytic activity">
    <reaction evidence="6">
        <text>a 2'-deoxycytidine in DNA + S-adenosyl-L-methionine = a 5-methyl-2'-deoxycytidine in DNA + S-adenosyl-L-homocysteine + H(+)</text>
        <dbReference type="Rhea" id="RHEA:13681"/>
        <dbReference type="Rhea" id="RHEA-COMP:11369"/>
        <dbReference type="Rhea" id="RHEA-COMP:11370"/>
        <dbReference type="ChEBI" id="CHEBI:15378"/>
        <dbReference type="ChEBI" id="CHEBI:57856"/>
        <dbReference type="ChEBI" id="CHEBI:59789"/>
        <dbReference type="ChEBI" id="CHEBI:85452"/>
        <dbReference type="ChEBI" id="CHEBI:85454"/>
        <dbReference type="EC" id="2.1.1.37"/>
    </reaction>
</comment>
<evidence type="ECO:0000256" key="8">
    <source>
        <dbReference type="RuleBase" id="RU000416"/>
    </source>
</evidence>
<evidence type="ECO:0000313" key="9">
    <source>
        <dbReference type="EMBL" id="PWE55507.1"/>
    </source>
</evidence>
<evidence type="ECO:0000256" key="5">
    <source>
        <dbReference type="ARBA" id="ARBA00022747"/>
    </source>
</evidence>
<dbReference type="InterPro" id="IPR050390">
    <property type="entry name" value="C5-Methyltransferase"/>
</dbReference>
<name>A0A2U2DQC5_9HYPH</name>
<dbReference type="Gene3D" id="3.40.50.150">
    <property type="entry name" value="Vaccinia Virus protein VP39"/>
    <property type="match status" value="1"/>
</dbReference>
<dbReference type="InterPro" id="IPR029063">
    <property type="entry name" value="SAM-dependent_MTases_sf"/>
</dbReference>
<keyword evidence="10" id="KW-1185">Reference proteome</keyword>
<dbReference type="AlphaFoldDB" id="A0A2U2DQC5"/>
<evidence type="ECO:0000313" key="10">
    <source>
        <dbReference type="Proteomes" id="UP000245252"/>
    </source>
</evidence>
<evidence type="ECO:0000256" key="1">
    <source>
        <dbReference type="ARBA" id="ARBA00011975"/>
    </source>
</evidence>
<evidence type="ECO:0000256" key="2">
    <source>
        <dbReference type="ARBA" id="ARBA00022603"/>
    </source>
</evidence>
<dbReference type="RefSeq" id="WP_109459206.1">
    <property type="nucleotide sequence ID" value="NZ_QFBC01000006.1"/>
</dbReference>
<dbReference type="GO" id="GO:0003886">
    <property type="term" value="F:DNA (cytosine-5-)-methyltransferase activity"/>
    <property type="evidence" value="ECO:0007669"/>
    <property type="project" value="UniProtKB-EC"/>
</dbReference>
<dbReference type="PRINTS" id="PR00105">
    <property type="entry name" value="C5METTRFRASE"/>
</dbReference>
<evidence type="ECO:0000256" key="3">
    <source>
        <dbReference type="ARBA" id="ARBA00022679"/>
    </source>
</evidence>
<dbReference type="OrthoDB" id="9813719at2"/>
<dbReference type="InterPro" id="IPR001525">
    <property type="entry name" value="C5_MeTfrase"/>
</dbReference>
<dbReference type="GO" id="GO:0003677">
    <property type="term" value="F:DNA binding"/>
    <property type="evidence" value="ECO:0007669"/>
    <property type="project" value="TreeGrafter"/>
</dbReference>
<dbReference type="SUPFAM" id="SSF53335">
    <property type="entry name" value="S-adenosyl-L-methionine-dependent methyltransferases"/>
    <property type="match status" value="1"/>
</dbReference>
<dbReference type="NCBIfam" id="TIGR00675">
    <property type="entry name" value="dcm"/>
    <property type="match status" value="1"/>
</dbReference>
<reference evidence="9 10" key="1">
    <citation type="submission" date="2018-05" db="EMBL/GenBank/DDBJ databases">
        <title>The draft genome of strain NS-104.</title>
        <authorList>
            <person name="Hang P."/>
            <person name="Jiang J."/>
        </authorList>
    </citation>
    <scope>NUCLEOTIDE SEQUENCE [LARGE SCALE GENOMIC DNA]</scope>
    <source>
        <strain evidence="9 10">NS-104</strain>
    </source>
</reference>
<comment type="caution">
    <text evidence="9">The sequence shown here is derived from an EMBL/GenBank/DDBJ whole genome shotgun (WGS) entry which is preliminary data.</text>
</comment>
<keyword evidence="3 7" id="KW-0808">Transferase</keyword>
<feature type="active site" evidence="7">
    <location>
        <position position="82"/>
    </location>
</feature>
<dbReference type="Gene3D" id="3.90.120.10">
    <property type="entry name" value="DNA Methylase, subunit A, domain 2"/>
    <property type="match status" value="1"/>
</dbReference>
<dbReference type="GO" id="GO:0009307">
    <property type="term" value="P:DNA restriction-modification system"/>
    <property type="evidence" value="ECO:0007669"/>
    <property type="project" value="UniProtKB-KW"/>
</dbReference>
<proteinExistence type="inferred from homology"/>
<dbReference type="PANTHER" id="PTHR10629:SF52">
    <property type="entry name" value="DNA (CYTOSINE-5)-METHYLTRANSFERASE 1"/>
    <property type="match status" value="1"/>
</dbReference>
<gene>
    <name evidence="9" type="ORF">DEM27_15775</name>
</gene>
<dbReference type="Pfam" id="PF00145">
    <property type="entry name" value="DNA_methylase"/>
    <property type="match status" value="1"/>
</dbReference>
<dbReference type="EC" id="2.1.1.37" evidence="1"/>
<dbReference type="GO" id="GO:0044027">
    <property type="term" value="P:negative regulation of gene expression via chromosomal CpG island methylation"/>
    <property type="evidence" value="ECO:0007669"/>
    <property type="project" value="TreeGrafter"/>
</dbReference>
<sequence>MGQTAIDLYSGCGGMSAGACAAIPDLEVKWALDIDTDATRTFRNSHPEALVDCCDVSLVSAADVVERAGIDQIDWFFAGPTCQAVSTMGVFHLDDPRNALFVHFIRLLDGFTAVGRKPRRVIMENVPGVVYGKNLVIVKELFKLFEDRGYNVFADVVNMADYGLPQLRNRFILVATLDPIPANFPLHTHASDASGKLPEYVSVSEAISDLSDCSTDAAAVATLGSVGLPTAFQSFVRDTAGMAPNHHSNKLSDLNRKRVSKVPQGGCWKDIPPELLPDRFRRVRLTDYATLYGRLHAATPAYTISAGFGNVTSGCFTHPLHDRALTVREGARLQGFKDSFEFLGARDAQYRQVGNAVPPFFMMKLVRHLLAGAAVGVPARMTSEVIANGRKLPPMVKRYMNKRNDSERSGDGYGSGTYWPAGWGEPIPADAVAANGYRLSNAKLRYRRRDEWRASRDTFADQDLVAVYEEQQRRGTDGAGMIALPLTKEGEVDAIDRAIVQLLAILGSKPGQIELNIPVRYLRARLKLLHDQLSERRVSDLPQLAMPEDGAAVLLGSDEGTFRLARLTFEDTDMSPDASLKAPHLVLHLEPPRQQGRGKSEELHYR</sequence>
<protein>
    <recommendedName>
        <fullName evidence="1">DNA (cytosine-5-)-methyltransferase</fullName>
        <ecNumber evidence="1">2.1.1.37</ecNumber>
    </recommendedName>
</protein>
<keyword evidence="5" id="KW-0680">Restriction system</keyword>
<evidence type="ECO:0000256" key="6">
    <source>
        <dbReference type="ARBA" id="ARBA00047422"/>
    </source>
</evidence>
<organism evidence="9 10">
    <name type="scientific">Metarhizobium album</name>
    <dbReference type="NCBI Taxonomy" id="2182425"/>
    <lineage>
        <taxon>Bacteria</taxon>
        <taxon>Pseudomonadati</taxon>
        <taxon>Pseudomonadota</taxon>
        <taxon>Alphaproteobacteria</taxon>
        <taxon>Hyphomicrobiales</taxon>
        <taxon>Rhizobiaceae</taxon>
        <taxon>Metarhizobium</taxon>
    </lineage>
</organism>
<evidence type="ECO:0000256" key="4">
    <source>
        <dbReference type="ARBA" id="ARBA00022691"/>
    </source>
</evidence>
<keyword evidence="2 7" id="KW-0489">Methyltransferase</keyword>
<dbReference type="GO" id="GO:0032259">
    <property type="term" value="P:methylation"/>
    <property type="evidence" value="ECO:0007669"/>
    <property type="project" value="UniProtKB-KW"/>
</dbReference>
<dbReference type="EMBL" id="QFBC01000006">
    <property type="protein sequence ID" value="PWE55507.1"/>
    <property type="molecule type" value="Genomic_DNA"/>
</dbReference>